<feature type="transmembrane region" description="Helical" evidence="7">
    <location>
        <begin position="78"/>
        <end position="99"/>
    </location>
</feature>
<accession>A0A6B0YZH5</accession>
<dbReference type="Gene3D" id="1.10.3720.10">
    <property type="entry name" value="MetI-like"/>
    <property type="match status" value="1"/>
</dbReference>
<keyword evidence="5 7" id="KW-1133">Transmembrane helix</keyword>
<feature type="transmembrane region" description="Helical" evidence="7">
    <location>
        <begin position="164"/>
        <end position="183"/>
    </location>
</feature>
<evidence type="ECO:0000256" key="3">
    <source>
        <dbReference type="ARBA" id="ARBA00022475"/>
    </source>
</evidence>
<comment type="caution">
    <text evidence="9">The sequence shown here is derived from an EMBL/GenBank/DDBJ whole genome shotgun (WGS) entry which is preliminary data.</text>
</comment>
<keyword evidence="2 7" id="KW-0813">Transport</keyword>
<name>A0A6B0YZH5_9CHLR</name>
<dbReference type="PROSITE" id="PS50928">
    <property type="entry name" value="ABC_TM1"/>
    <property type="match status" value="1"/>
</dbReference>
<feature type="transmembrane region" description="Helical" evidence="7">
    <location>
        <begin position="266"/>
        <end position="286"/>
    </location>
</feature>
<keyword evidence="6 7" id="KW-0472">Membrane</keyword>
<feature type="domain" description="ABC transmembrane type-1" evidence="8">
    <location>
        <begin position="74"/>
        <end position="285"/>
    </location>
</feature>
<organism evidence="9">
    <name type="scientific">Caldilineaceae bacterium SB0664_bin_27</name>
    <dbReference type="NCBI Taxonomy" id="2605260"/>
    <lineage>
        <taxon>Bacteria</taxon>
        <taxon>Bacillati</taxon>
        <taxon>Chloroflexota</taxon>
        <taxon>Caldilineae</taxon>
        <taxon>Caldilineales</taxon>
        <taxon>Caldilineaceae</taxon>
    </lineage>
</organism>
<dbReference type="CDD" id="cd06261">
    <property type="entry name" value="TM_PBP2"/>
    <property type="match status" value="1"/>
</dbReference>
<evidence type="ECO:0000256" key="7">
    <source>
        <dbReference type="RuleBase" id="RU363032"/>
    </source>
</evidence>
<evidence type="ECO:0000256" key="5">
    <source>
        <dbReference type="ARBA" id="ARBA00022989"/>
    </source>
</evidence>
<proteinExistence type="inferred from homology"/>
<dbReference type="Pfam" id="PF00528">
    <property type="entry name" value="BPD_transp_1"/>
    <property type="match status" value="1"/>
</dbReference>
<evidence type="ECO:0000256" key="1">
    <source>
        <dbReference type="ARBA" id="ARBA00004651"/>
    </source>
</evidence>
<evidence type="ECO:0000256" key="4">
    <source>
        <dbReference type="ARBA" id="ARBA00022692"/>
    </source>
</evidence>
<evidence type="ECO:0000313" key="9">
    <source>
        <dbReference type="EMBL" id="MXY96057.1"/>
    </source>
</evidence>
<keyword evidence="4 7" id="KW-0812">Transmembrane</keyword>
<dbReference type="InterPro" id="IPR035906">
    <property type="entry name" value="MetI-like_sf"/>
</dbReference>
<evidence type="ECO:0000256" key="6">
    <source>
        <dbReference type="ARBA" id="ARBA00023136"/>
    </source>
</evidence>
<dbReference type="AlphaFoldDB" id="A0A6B0YZH5"/>
<evidence type="ECO:0000256" key="2">
    <source>
        <dbReference type="ARBA" id="ARBA00022448"/>
    </source>
</evidence>
<comment type="similarity">
    <text evidence="7">Belongs to the binding-protein-dependent transport system permease family.</text>
</comment>
<dbReference type="InterPro" id="IPR051393">
    <property type="entry name" value="ABC_transporter_permease"/>
</dbReference>
<sequence length="300" mass="34021">MQIGLTRQERRRLRIGLLFALPWIFGFASFTIFPVAYSFYYSLNVFTTFGQPLHWVGLSNYVKLVNDDLFWVSLYNTLYMVVFGVSFHIVLAIVLGLLLNQNLRGVSVYRTVYYIPTIVPIVATSVLWMWVFNPEFGLINSALSVIDVHGPGWLTDPVLSKPSLILMGVWTIGGTLVIFLAGLQDIPQHLFDAAMIDGAGALQRIRNVTLPMLSPVIFFNVIMGVISGFQIFAQAFIMTRGGPLDTTLFYAYYLYQNAFEFFQMPYASAMAWILFLVVMGTTLIIFRSSARLVYYEGEER</sequence>
<gene>
    <name evidence="9" type="ORF">F4Y42_21660</name>
</gene>
<dbReference type="PANTHER" id="PTHR30193:SF1">
    <property type="entry name" value="ABC TRANSPORTER PERMEASE PROTEIN YESP-RELATED"/>
    <property type="match status" value="1"/>
</dbReference>
<dbReference type="GO" id="GO:0055085">
    <property type="term" value="P:transmembrane transport"/>
    <property type="evidence" value="ECO:0007669"/>
    <property type="project" value="InterPro"/>
</dbReference>
<dbReference type="EMBL" id="VXRG01000185">
    <property type="protein sequence ID" value="MXY96057.1"/>
    <property type="molecule type" value="Genomic_DNA"/>
</dbReference>
<protein>
    <submittedName>
        <fullName evidence="9">Sugar ABC transporter permease</fullName>
    </submittedName>
</protein>
<evidence type="ECO:0000259" key="8">
    <source>
        <dbReference type="PROSITE" id="PS50928"/>
    </source>
</evidence>
<keyword evidence="3" id="KW-1003">Cell membrane</keyword>
<dbReference type="PANTHER" id="PTHR30193">
    <property type="entry name" value="ABC TRANSPORTER PERMEASE PROTEIN"/>
    <property type="match status" value="1"/>
</dbReference>
<dbReference type="InterPro" id="IPR000515">
    <property type="entry name" value="MetI-like"/>
</dbReference>
<feature type="transmembrane region" description="Helical" evidence="7">
    <location>
        <begin position="111"/>
        <end position="131"/>
    </location>
</feature>
<comment type="subcellular location">
    <subcellularLocation>
        <location evidence="1 7">Cell membrane</location>
        <topology evidence="1 7">Multi-pass membrane protein</topology>
    </subcellularLocation>
</comment>
<feature type="transmembrane region" description="Helical" evidence="7">
    <location>
        <begin position="216"/>
        <end position="237"/>
    </location>
</feature>
<dbReference type="GO" id="GO:0005886">
    <property type="term" value="C:plasma membrane"/>
    <property type="evidence" value="ECO:0007669"/>
    <property type="project" value="UniProtKB-SubCell"/>
</dbReference>
<dbReference type="SUPFAM" id="SSF161098">
    <property type="entry name" value="MetI-like"/>
    <property type="match status" value="1"/>
</dbReference>
<reference evidence="9" key="1">
    <citation type="submission" date="2019-09" db="EMBL/GenBank/DDBJ databases">
        <title>Characterisation of the sponge microbiome using genome-centric metagenomics.</title>
        <authorList>
            <person name="Engelberts J.P."/>
            <person name="Robbins S.J."/>
            <person name="De Goeij J.M."/>
            <person name="Aranda M."/>
            <person name="Bell S.C."/>
            <person name="Webster N.S."/>
        </authorList>
    </citation>
    <scope>NUCLEOTIDE SEQUENCE</scope>
    <source>
        <strain evidence="9">SB0664_bin_27</strain>
    </source>
</reference>
<feature type="transmembrane region" description="Helical" evidence="7">
    <location>
        <begin position="15"/>
        <end position="40"/>
    </location>
</feature>